<proteinExistence type="predicted"/>
<comment type="caution">
    <text evidence="1">The sequence shown here is derived from an EMBL/GenBank/DDBJ whole genome shotgun (WGS) entry which is preliminary data.</text>
</comment>
<feature type="non-terminal residue" evidence="1">
    <location>
        <position position="1"/>
    </location>
</feature>
<dbReference type="EMBL" id="JBHTIR010002849">
    <property type="protein sequence ID" value="MFD0854315.1"/>
    <property type="molecule type" value="Genomic_DNA"/>
</dbReference>
<dbReference type="Proteomes" id="UP001597083">
    <property type="component" value="Unassembled WGS sequence"/>
</dbReference>
<keyword evidence="2" id="KW-1185">Reference proteome</keyword>
<evidence type="ECO:0000313" key="1">
    <source>
        <dbReference type="EMBL" id="MFD0854315.1"/>
    </source>
</evidence>
<organism evidence="1 2">
    <name type="scientific">Actinomadura adrarensis</name>
    <dbReference type="NCBI Taxonomy" id="1819600"/>
    <lineage>
        <taxon>Bacteria</taxon>
        <taxon>Bacillati</taxon>
        <taxon>Actinomycetota</taxon>
        <taxon>Actinomycetes</taxon>
        <taxon>Streptosporangiales</taxon>
        <taxon>Thermomonosporaceae</taxon>
        <taxon>Actinomadura</taxon>
    </lineage>
</organism>
<evidence type="ECO:0008006" key="3">
    <source>
        <dbReference type="Google" id="ProtNLM"/>
    </source>
</evidence>
<name>A0ABW3CIH6_9ACTN</name>
<reference evidence="2" key="1">
    <citation type="journal article" date="2019" name="Int. J. Syst. Evol. Microbiol.">
        <title>The Global Catalogue of Microorganisms (GCM) 10K type strain sequencing project: providing services to taxonomists for standard genome sequencing and annotation.</title>
        <authorList>
            <consortium name="The Broad Institute Genomics Platform"/>
            <consortium name="The Broad Institute Genome Sequencing Center for Infectious Disease"/>
            <person name="Wu L."/>
            <person name="Ma J."/>
        </authorList>
    </citation>
    <scope>NUCLEOTIDE SEQUENCE [LARGE SCALE GENOMIC DNA]</scope>
    <source>
        <strain evidence="2">JCM 31696</strain>
    </source>
</reference>
<sequence>GEVRPVRRRAVASLEEIDAAPDGEFGGWGLQLVQCYADRVWVEDAELPGSKWVCAAIAI</sequence>
<accession>A0ABW3CIH6</accession>
<protein>
    <recommendedName>
        <fullName evidence="3">ATP-binding protein</fullName>
    </recommendedName>
</protein>
<gene>
    <name evidence="1" type="ORF">ACFQ07_18900</name>
</gene>
<evidence type="ECO:0000313" key="2">
    <source>
        <dbReference type="Proteomes" id="UP001597083"/>
    </source>
</evidence>